<dbReference type="AlphaFoldDB" id="A0A8K0KDB5"/>
<dbReference type="GO" id="GO:0046872">
    <property type="term" value="F:metal ion binding"/>
    <property type="evidence" value="ECO:0007669"/>
    <property type="project" value="UniProtKB-KW"/>
</dbReference>
<feature type="region of interest" description="Disordered" evidence="8">
    <location>
        <begin position="1"/>
        <end position="21"/>
    </location>
</feature>
<keyword evidence="11" id="KW-1185">Reference proteome</keyword>
<keyword evidence="4" id="KW-0540">Nuclease</keyword>
<keyword evidence="7" id="KW-0539">Nucleus</keyword>
<dbReference type="GO" id="GO:0005634">
    <property type="term" value="C:nucleus"/>
    <property type="evidence" value="ECO:0007669"/>
    <property type="project" value="UniProtKB-SubCell"/>
</dbReference>
<protein>
    <recommendedName>
        <fullName evidence="9">DDE Tnp4 domain-containing protein</fullName>
    </recommendedName>
</protein>
<comment type="caution">
    <text evidence="10">The sequence shown here is derived from an EMBL/GenBank/DDBJ whole genome shotgun (WGS) entry which is preliminary data.</text>
</comment>
<keyword evidence="5" id="KW-0479">Metal-binding</keyword>
<dbReference type="OrthoDB" id="8180859at2759"/>
<proteinExistence type="inferred from homology"/>
<evidence type="ECO:0000256" key="2">
    <source>
        <dbReference type="ARBA" id="ARBA00004123"/>
    </source>
</evidence>
<evidence type="ECO:0000256" key="7">
    <source>
        <dbReference type="ARBA" id="ARBA00023242"/>
    </source>
</evidence>
<name>A0A8K0KDB5_LADFU</name>
<evidence type="ECO:0000313" key="10">
    <source>
        <dbReference type="EMBL" id="KAG8232877.1"/>
    </source>
</evidence>
<feature type="domain" description="DDE Tnp4" evidence="9">
    <location>
        <begin position="128"/>
        <end position="209"/>
    </location>
</feature>
<reference evidence="10" key="2">
    <citation type="submission" date="2017-10" db="EMBL/GenBank/DDBJ databases">
        <title>Ladona fulva Genome sequencing and assembly.</title>
        <authorList>
            <person name="Murali S."/>
            <person name="Richards S."/>
            <person name="Bandaranaike D."/>
            <person name="Bellair M."/>
            <person name="Blankenburg K."/>
            <person name="Chao H."/>
            <person name="Dinh H."/>
            <person name="Doddapaneni H."/>
            <person name="Dugan-Rocha S."/>
            <person name="Elkadiri S."/>
            <person name="Gnanaolivu R."/>
            <person name="Hernandez B."/>
            <person name="Skinner E."/>
            <person name="Javaid M."/>
            <person name="Lee S."/>
            <person name="Li M."/>
            <person name="Ming W."/>
            <person name="Munidasa M."/>
            <person name="Muniz J."/>
            <person name="Nguyen L."/>
            <person name="Hughes D."/>
            <person name="Osuji N."/>
            <person name="Pu L.-L."/>
            <person name="Puazo M."/>
            <person name="Qu C."/>
            <person name="Quiroz J."/>
            <person name="Raj R."/>
            <person name="Weissenberger G."/>
            <person name="Xin Y."/>
            <person name="Zou X."/>
            <person name="Han Y."/>
            <person name="Worley K."/>
            <person name="Muzny D."/>
            <person name="Gibbs R."/>
        </authorList>
    </citation>
    <scope>NUCLEOTIDE SEQUENCE</scope>
    <source>
        <strain evidence="10">Sampled in the wild</strain>
    </source>
</reference>
<evidence type="ECO:0000256" key="5">
    <source>
        <dbReference type="ARBA" id="ARBA00022723"/>
    </source>
</evidence>
<comment type="cofactor">
    <cofactor evidence="1">
        <name>a divalent metal cation</name>
        <dbReference type="ChEBI" id="CHEBI:60240"/>
    </cofactor>
</comment>
<sequence>MHFFEQGSYQKSAGSDSNHGLSQSSVCSSIKEVTAALNADVVLRKWIHFPLMPRERNRLIQKNYQSSRIPRVIGYVDGTHVAIKAPKDEENLFLDRKSYHSINVMIVSGNKFSKVKEVLMGVWAGSEQCWLLGDSGYHHQPWLQTPILNAPDGSPEANYTALHVQARSAVERCIRLLKVCFRCLLRHRVLEYSPLKARRIVNASAVLHNMCLKGGLKDSRRSLLKSMCHQSNCLGNRCHEWQYCKKQGQSGEE</sequence>
<dbReference type="PANTHER" id="PTHR22930">
    <property type="match status" value="1"/>
</dbReference>
<evidence type="ECO:0000256" key="6">
    <source>
        <dbReference type="ARBA" id="ARBA00022801"/>
    </source>
</evidence>
<evidence type="ECO:0000259" key="9">
    <source>
        <dbReference type="Pfam" id="PF13359"/>
    </source>
</evidence>
<organism evidence="10 11">
    <name type="scientific">Ladona fulva</name>
    <name type="common">Scarce chaser dragonfly</name>
    <name type="synonym">Libellula fulva</name>
    <dbReference type="NCBI Taxonomy" id="123851"/>
    <lineage>
        <taxon>Eukaryota</taxon>
        <taxon>Metazoa</taxon>
        <taxon>Ecdysozoa</taxon>
        <taxon>Arthropoda</taxon>
        <taxon>Hexapoda</taxon>
        <taxon>Insecta</taxon>
        <taxon>Pterygota</taxon>
        <taxon>Palaeoptera</taxon>
        <taxon>Odonata</taxon>
        <taxon>Epiprocta</taxon>
        <taxon>Anisoptera</taxon>
        <taxon>Libelluloidea</taxon>
        <taxon>Libellulidae</taxon>
        <taxon>Ladona</taxon>
    </lineage>
</organism>
<dbReference type="GO" id="GO:0016787">
    <property type="term" value="F:hydrolase activity"/>
    <property type="evidence" value="ECO:0007669"/>
    <property type="project" value="UniProtKB-KW"/>
</dbReference>
<evidence type="ECO:0000256" key="8">
    <source>
        <dbReference type="SAM" id="MobiDB-lite"/>
    </source>
</evidence>
<dbReference type="Pfam" id="PF13359">
    <property type="entry name" value="DDE_Tnp_4"/>
    <property type="match status" value="1"/>
</dbReference>
<evidence type="ECO:0000313" key="11">
    <source>
        <dbReference type="Proteomes" id="UP000792457"/>
    </source>
</evidence>
<dbReference type="EMBL" id="KZ308665">
    <property type="protein sequence ID" value="KAG8232877.1"/>
    <property type="molecule type" value="Genomic_DNA"/>
</dbReference>
<reference evidence="10" key="1">
    <citation type="submission" date="2013-04" db="EMBL/GenBank/DDBJ databases">
        <authorList>
            <person name="Qu J."/>
            <person name="Murali S.C."/>
            <person name="Bandaranaike D."/>
            <person name="Bellair M."/>
            <person name="Blankenburg K."/>
            <person name="Chao H."/>
            <person name="Dinh H."/>
            <person name="Doddapaneni H."/>
            <person name="Downs B."/>
            <person name="Dugan-Rocha S."/>
            <person name="Elkadiri S."/>
            <person name="Gnanaolivu R.D."/>
            <person name="Hernandez B."/>
            <person name="Javaid M."/>
            <person name="Jayaseelan J.C."/>
            <person name="Lee S."/>
            <person name="Li M."/>
            <person name="Ming W."/>
            <person name="Munidasa M."/>
            <person name="Muniz J."/>
            <person name="Nguyen L."/>
            <person name="Ongeri F."/>
            <person name="Osuji N."/>
            <person name="Pu L.-L."/>
            <person name="Puazo M."/>
            <person name="Qu C."/>
            <person name="Quiroz J."/>
            <person name="Raj R."/>
            <person name="Weissenberger G."/>
            <person name="Xin Y."/>
            <person name="Zou X."/>
            <person name="Han Y."/>
            <person name="Richards S."/>
            <person name="Worley K."/>
            <person name="Muzny D."/>
            <person name="Gibbs R."/>
        </authorList>
    </citation>
    <scope>NUCLEOTIDE SEQUENCE</scope>
    <source>
        <strain evidence="10">Sampled in the wild</strain>
    </source>
</reference>
<comment type="subcellular location">
    <subcellularLocation>
        <location evidence="2">Nucleus</location>
    </subcellularLocation>
</comment>
<dbReference type="InterPro" id="IPR027806">
    <property type="entry name" value="HARBI1_dom"/>
</dbReference>
<dbReference type="PANTHER" id="PTHR22930:SF289">
    <property type="entry name" value="DDE TNP4 DOMAIN-CONTAINING PROTEIN-RELATED"/>
    <property type="match status" value="1"/>
</dbReference>
<dbReference type="Proteomes" id="UP000792457">
    <property type="component" value="Unassembled WGS sequence"/>
</dbReference>
<dbReference type="GO" id="GO:0004518">
    <property type="term" value="F:nuclease activity"/>
    <property type="evidence" value="ECO:0007669"/>
    <property type="project" value="UniProtKB-KW"/>
</dbReference>
<comment type="similarity">
    <text evidence="3">Belongs to the HARBI1 family.</text>
</comment>
<gene>
    <name evidence="10" type="ORF">J437_LFUL004746</name>
</gene>
<evidence type="ECO:0000256" key="1">
    <source>
        <dbReference type="ARBA" id="ARBA00001968"/>
    </source>
</evidence>
<evidence type="ECO:0000256" key="4">
    <source>
        <dbReference type="ARBA" id="ARBA00022722"/>
    </source>
</evidence>
<keyword evidence="6" id="KW-0378">Hydrolase</keyword>
<dbReference type="InterPro" id="IPR045249">
    <property type="entry name" value="HARBI1-like"/>
</dbReference>
<accession>A0A8K0KDB5</accession>
<feature type="compositionally biased region" description="Polar residues" evidence="8">
    <location>
        <begin position="7"/>
        <end position="21"/>
    </location>
</feature>
<evidence type="ECO:0000256" key="3">
    <source>
        <dbReference type="ARBA" id="ARBA00006958"/>
    </source>
</evidence>